<accession>X0W6T2</accession>
<name>X0W6T2_9ZZZZ</name>
<dbReference type="EMBL" id="BARS01033488">
    <property type="protein sequence ID" value="GAG26295.1"/>
    <property type="molecule type" value="Genomic_DNA"/>
</dbReference>
<sequence length="56" mass="6314">MKFIDRGKVIHGNGIPRMSDVPNTGPNCVNELAMAVMTRNRIVVHVLTFECISWLM</sequence>
<dbReference type="AlphaFoldDB" id="X0W6T2"/>
<evidence type="ECO:0000313" key="1">
    <source>
        <dbReference type="EMBL" id="GAG26295.1"/>
    </source>
</evidence>
<gene>
    <name evidence="1" type="ORF">S01H1_51849</name>
</gene>
<protein>
    <submittedName>
        <fullName evidence="1">Uncharacterized protein</fullName>
    </submittedName>
</protein>
<comment type="caution">
    <text evidence="1">The sequence shown here is derived from an EMBL/GenBank/DDBJ whole genome shotgun (WGS) entry which is preliminary data.</text>
</comment>
<reference evidence="1" key="1">
    <citation type="journal article" date="2014" name="Front. Microbiol.">
        <title>High frequency of phylogenetically diverse reductive dehalogenase-homologous genes in deep subseafloor sedimentary metagenomes.</title>
        <authorList>
            <person name="Kawai M."/>
            <person name="Futagami T."/>
            <person name="Toyoda A."/>
            <person name="Takaki Y."/>
            <person name="Nishi S."/>
            <person name="Hori S."/>
            <person name="Arai W."/>
            <person name="Tsubouchi T."/>
            <person name="Morono Y."/>
            <person name="Uchiyama I."/>
            <person name="Ito T."/>
            <person name="Fujiyama A."/>
            <person name="Inagaki F."/>
            <person name="Takami H."/>
        </authorList>
    </citation>
    <scope>NUCLEOTIDE SEQUENCE</scope>
    <source>
        <strain evidence="1">Expedition CK06-06</strain>
    </source>
</reference>
<organism evidence="1">
    <name type="scientific">marine sediment metagenome</name>
    <dbReference type="NCBI Taxonomy" id="412755"/>
    <lineage>
        <taxon>unclassified sequences</taxon>
        <taxon>metagenomes</taxon>
        <taxon>ecological metagenomes</taxon>
    </lineage>
</organism>
<proteinExistence type="predicted"/>